<keyword evidence="18" id="KW-1185">Reference proteome</keyword>
<evidence type="ECO:0000256" key="5">
    <source>
        <dbReference type="ARBA" id="ARBA00022553"/>
    </source>
</evidence>
<dbReference type="PRINTS" id="PR00360">
    <property type="entry name" value="C2DOMAIN"/>
</dbReference>
<reference evidence="17" key="2">
    <citation type="submission" date="2025-08" db="UniProtKB">
        <authorList>
            <consortium name="Ensembl"/>
        </authorList>
    </citation>
    <scope>IDENTIFICATION</scope>
</reference>
<keyword evidence="9" id="KW-0832">Ubl conjugation</keyword>
<name>A0A096LYY4_POEFO</name>
<feature type="domain" description="C2" evidence="14">
    <location>
        <begin position="3"/>
        <end position="125"/>
    </location>
</feature>
<comment type="subcellular location">
    <subcellularLocation>
        <location evidence="2">Cytoplasm</location>
    </subcellularLocation>
</comment>
<keyword evidence="6 10" id="KW-0808">Transferase</keyword>
<dbReference type="PANTHER" id="PTHR11254">
    <property type="entry name" value="HECT DOMAIN UBIQUITIN-PROTEIN LIGASE"/>
    <property type="match status" value="1"/>
</dbReference>
<feature type="compositionally biased region" description="Low complexity" evidence="13">
    <location>
        <begin position="346"/>
        <end position="370"/>
    </location>
</feature>
<dbReference type="GO" id="GO:0016567">
    <property type="term" value="P:protein ubiquitination"/>
    <property type="evidence" value="ECO:0007669"/>
    <property type="project" value="UniProtKB-UniPathway"/>
</dbReference>
<dbReference type="AlphaFoldDB" id="A0A096LYY4"/>
<dbReference type="GO" id="GO:0061630">
    <property type="term" value="F:ubiquitin protein ligase activity"/>
    <property type="evidence" value="ECO:0007669"/>
    <property type="project" value="UniProtKB-EC"/>
</dbReference>
<evidence type="ECO:0000256" key="6">
    <source>
        <dbReference type="ARBA" id="ARBA00022679"/>
    </source>
</evidence>
<dbReference type="GO" id="GO:0005737">
    <property type="term" value="C:cytoplasm"/>
    <property type="evidence" value="ECO:0007669"/>
    <property type="project" value="UniProtKB-SubCell"/>
</dbReference>
<feature type="region of interest" description="Disordered" evidence="13">
    <location>
        <begin position="329"/>
        <end position="434"/>
    </location>
</feature>
<dbReference type="FunFam" id="3.30.2160.10:FF:000001">
    <property type="entry name" value="E3 ubiquitin-protein ligase NEDD4-like"/>
    <property type="match status" value="1"/>
</dbReference>
<dbReference type="Pfam" id="PF00168">
    <property type="entry name" value="C2"/>
    <property type="match status" value="1"/>
</dbReference>
<accession>A0A096LYY4</accession>
<dbReference type="CDD" id="cd04033">
    <property type="entry name" value="C2_NEDD4_NEDD4L"/>
    <property type="match status" value="1"/>
</dbReference>
<keyword evidence="7" id="KW-0677">Repeat</keyword>
<dbReference type="EMBL" id="AYCK01007591">
    <property type="status" value="NOT_ANNOTATED_CDS"/>
    <property type="molecule type" value="Genomic_DNA"/>
</dbReference>
<dbReference type="FunFam" id="3.90.1750.10:FF:000026">
    <property type="entry name" value="E3 ubiquitin-protein ligase HACE1"/>
    <property type="match status" value="1"/>
</dbReference>
<evidence type="ECO:0000256" key="4">
    <source>
        <dbReference type="ARBA" id="ARBA00022490"/>
    </source>
</evidence>
<dbReference type="Proteomes" id="UP000028760">
    <property type="component" value="Unassembled WGS sequence"/>
</dbReference>
<feature type="active site" description="Glycyl thioester intermediate" evidence="11 12">
    <location>
        <position position="880"/>
    </location>
</feature>
<feature type="domain" description="WW" evidence="15">
    <location>
        <begin position="434"/>
        <end position="467"/>
    </location>
</feature>
<dbReference type="Gene3D" id="3.30.2160.10">
    <property type="entry name" value="Hect, E3 ligase catalytic domain"/>
    <property type="match status" value="1"/>
</dbReference>
<dbReference type="PROSITE" id="PS01159">
    <property type="entry name" value="WW_DOMAIN_1"/>
    <property type="match status" value="2"/>
</dbReference>
<dbReference type="CDD" id="cd00201">
    <property type="entry name" value="WW"/>
    <property type="match status" value="2"/>
</dbReference>
<dbReference type="InterPro" id="IPR000008">
    <property type="entry name" value="C2_dom"/>
</dbReference>
<dbReference type="UniPathway" id="UPA00143"/>
<evidence type="ECO:0000259" key="16">
    <source>
        <dbReference type="PROSITE" id="PS50237"/>
    </source>
</evidence>
<dbReference type="FunFam" id="3.90.1750.10:FF:000001">
    <property type="entry name" value="E3 ubiquitin-protein ligase NEDD4-like"/>
    <property type="match status" value="1"/>
</dbReference>
<feature type="compositionally biased region" description="Low complexity" evidence="13">
    <location>
        <begin position="412"/>
        <end position="426"/>
    </location>
</feature>
<evidence type="ECO:0000256" key="3">
    <source>
        <dbReference type="ARBA" id="ARBA00004906"/>
    </source>
</evidence>
<sequence>MATNYEPIYGLSEDEHETRVLRVKVIAGIDLAKKDIIGASDPYVKLSLYVADENKELGLVQTKTIKKTLNPKWNEEFYFRVCPQNHRLLFEVFDENRLTRDDFLGQVDVPLSHLPTEDPAMERPYTFKDFLLRPRSHKSRVKGYLRLKMAYLPKQGGQEEEAGEMREEAEHLSELKDESKCPSLDQYWEFGKPLVARIYKVFSRSRSGKFINRSFVSRTLNVCSSVSSNTAESFFYLSQVHYFVAVLDKISNRNYLPQSWELINEEDPNDSLAQSLPAPSSVLTPQHSPTPAAQEFSEDLSLRLSIAPETNGELPGPSSSLVIQSQLSNRLRSSSMTDGVSDQAQAPPLTSASALVPASTPSSSSSNASNHHLHEPQVRRPRSLSSPTVTLSTPLEGANNIQVRRAVKDTLSNPQSPQLSPYSSPKSQHKTQQSFLPPGWEMRIAPNGRPFFIDHNSRTTTWEDPRLKYPVHMRNKNSMEPGELGPLPPGWEERVHTDGRTFYIDHNTKTTQWEDPRLQSPAITGPAVPYSREFKQKYDYFRKKLKKPADIPNRFEMKLHRNNIFEESYRRIMSLKRPDVLKARLWIEFESEKGLDYGGVAREWFFLLSKEMFNPYYGLFEYSATDNYTLQINPNSGLCNEDHLSYFKFIGRVAGMAVFHGKLLDGSFFIRPFYKMMLGKQISLKDMESVDSEYYNSLKWILENDPTELDLRFCIDEDNFGQTYQVDLKPSGSDMVVTNENKKEYIDLVIQWRFVNRVQKQMNAFLEGFTELIPIDLIKIFDENELELLMCGLGDVDVNDWRQHTVYKNGYCPNHPVIQWFWKVVLLMDAEKRIRLLQFVTGTSRVPMNGFAELYGSNGPQLFTIEQWGTPDKLPRAHTCFNRLDLPSYESFEDLREKLLMAVENAQGFEGVD</sequence>
<feature type="compositionally biased region" description="Low complexity" evidence="13">
    <location>
        <begin position="383"/>
        <end position="395"/>
    </location>
</feature>
<dbReference type="GO" id="GO:0019871">
    <property type="term" value="F:sodium channel inhibitor activity"/>
    <property type="evidence" value="ECO:0007669"/>
    <property type="project" value="TreeGrafter"/>
</dbReference>
<dbReference type="SUPFAM" id="SSF56204">
    <property type="entry name" value="Hect, E3 ligase catalytic domain"/>
    <property type="match status" value="1"/>
</dbReference>
<dbReference type="InterPro" id="IPR050409">
    <property type="entry name" value="E3_ubiq-protein_ligase"/>
</dbReference>
<dbReference type="GO" id="GO:0048814">
    <property type="term" value="P:regulation of dendrite morphogenesis"/>
    <property type="evidence" value="ECO:0007669"/>
    <property type="project" value="TreeGrafter"/>
</dbReference>
<feature type="domain" description="HECT" evidence="16">
    <location>
        <begin position="577"/>
        <end position="912"/>
    </location>
</feature>
<dbReference type="PROSITE" id="PS50020">
    <property type="entry name" value="WW_DOMAIN_2"/>
    <property type="match status" value="2"/>
</dbReference>
<dbReference type="FunFam" id="3.30.2410.10:FF:000001">
    <property type="entry name" value="E3 ubiquitin-protein ligase NEDD4-like"/>
    <property type="match status" value="1"/>
</dbReference>
<dbReference type="SUPFAM" id="SSF49562">
    <property type="entry name" value="C2 domain (Calcium/lipid-binding domain, CaLB)"/>
    <property type="match status" value="1"/>
</dbReference>
<dbReference type="GO" id="GO:0010766">
    <property type="term" value="P:negative regulation of sodium ion transport"/>
    <property type="evidence" value="ECO:0007669"/>
    <property type="project" value="UniProtKB-ARBA"/>
</dbReference>
<dbReference type="Pfam" id="PF00632">
    <property type="entry name" value="HECT"/>
    <property type="match status" value="1"/>
</dbReference>
<feature type="compositionally biased region" description="Polar residues" evidence="13">
    <location>
        <begin position="271"/>
        <end position="291"/>
    </location>
</feature>
<evidence type="ECO:0000256" key="13">
    <source>
        <dbReference type="SAM" id="MobiDB-lite"/>
    </source>
</evidence>
<evidence type="ECO:0000256" key="10">
    <source>
        <dbReference type="PIRNR" id="PIRNR001569"/>
    </source>
</evidence>
<dbReference type="FunFam" id="2.20.70.10:FF:000006">
    <property type="entry name" value="E3 ubiquitin-protein ligase NEDD4-like protein"/>
    <property type="match status" value="1"/>
</dbReference>
<evidence type="ECO:0000256" key="1">
    <source>
        <dbReference type="ARBA" id="ARBA00000885"/>
    </source>
</evidence>
<dbReference type="Gene3D" id="3.90.1750.10">
    <property type="entry name" value="Hect, E3 ligase catalytic domains"/>
    <property type="match status" value="1"/>
</dbReference>
<organism evidence="17 18">
    <name type="scientific">Poecilia formosa</name>
    <name type="common">Amazon molly</name>
    <name type="synonym">Limia formosa</name>
    <dbReference type="NCBI Taxonomy" id="48698"/>
    <lineage>
        <taxon>Eukaryota</taxon>
        <taxon>Metazoa</taxon>
        <taxon>Chordata</taxon>
        <taxon>Craniata</taxon>
        <taxon>Vertebrata</taxon>
        <taxon>Euteleostomi</taxon>
        <taxon>Actinopterygii</taxon>
        <taxon>Neopterygii</taxon>
        <taxon>Teleostei</taxon>
        <taxon>Neoteleostei</taxon>
        <taxon>Acanthomorphata</taxon>
        <taxon>Ovalentaria</taxon>
        <taxon>Atherinomorphae</taxon>
        <taxon>Cyprinodontiformes</taxon>
        <taxon>Poeciliidae</taxon>
        <taxon>Poeciliinae</taxon>
        <taxon>Poecilia</taxon>
    </lineage>
</organism>
<keyword evidence="4" id="KW-0963">Cytoplasm</keyword>
<dbReference type="InterPro" id="IPR024928">
    <property type="entry name" value="E3_ub_ligase_SMURF1"/>
</dbReference>
<dbReference type="InterPro" id="IPR035892">
    <property type="entry name" value="C2_domain_sf"/>
</dbReference>
<dbReference type="GeneTree" id="ENSGT00940000156873"/>
<dbReference type="GO" id="GO:0006511">
    <property type="term" value="P:ubiquitin-dependent protein catabolic process"/>
    <property type="evidence" value="ECO:0007669"/>
    <property type="project" value="InterPro"/>
</dbReference>
<dbReference type="Gene3D" id="2.20.70.10">
    <property type="match status" value="1"/>
</dbReference>
<comment type="pathway">
    <text evidence="3 10">Protein modification; protein ubiquitination.</text>
</comment>
<dbReference type="EMBL" id="AYCK01007590">
    <property type="status" value="NOT_ANNOTATED_CDS"/>
    <property type="molecule type" value="Genomic_DNA"/>
</dbReference>
<dbReference type="PROSITE" id="PS50004">
    <property type="entry name" value="C2"/>
    <property type="match status" value="1"/>
</dbReference>
<dbReference type="SMART" id="SM00456">
    <property type="entry name" value="WW"/>
    <property type="match status" value="2"/>
</dbReference>
<dbReference type="SMART" id="SM00119">
    <property type="entry name" value="HECTc"/>
    <property type="match status" value="1"/>
</dbReference>
<reference evidence="18" key="1">
    <citation type="submission" date="2013-10" db="EMBL/GenBank/DDBJ databases">
        <authorList>
            <person name="Schartl M."/>
            <person name="Warren W."/>
        </authorList>
    </citation>
    <scope>NUCLEOTIDE SEQUENCE [LARGE SCALE GENOMIC DNA]</scope>
    <source>
        <strain evidence="18">female</strain>
    </source>
</reference>
<dbReference type="SUPFAM" id="SSF51045">
    <property type="entry name" value="WW domain"/>
    <property type="match status" value="2"/>
</dbReference>
<dbReference type="EC" id="2.3.2.26" evidence="10"/>
<dbReference type="Pfam" id="PF00397">
    <property type="entry name" value="WW"/>
    <property type="match status" value="2"/>
</dbReference>
<keyword evidence="8 10" id="KW-0833">Ubl conjugation pathway</keyword>
<evidence type="ECO:0000259" key="14">
    <source>
        <dbReference type="PROSITE" id="PS50004"/>
    </source>
</evidence>
<dbReference type="PANTHER" id="PTHR11254:SF441">
    <property type="entry name" value="HECT-TYPE E3 UBIQUITIN TRANSFERASE"/>
    <property type="match status" value="1"/>
</dbReference>
<evidence type="ECO:0000256" key="2">
    <source>
        <dbReference type="ARBA" id="ARBA00004496"/>
    </source>
</evidence>
<feature type="domain" description="WW" evidence="15">
    <location>
        <begin position="485"/>
        <end position="518"/>
    </location>
</feature>
<dbReference type="InterPro" id="IPR035983">
    <property type="entry name" value="Hect_E3_ubiquitin_ligase"/>
</dbReference>
<dbReference type="Gene3D" id="2.60.40.150">
    <property type="entry name" value="C2 domain"/>
    <property type="match status" value="1"/>
</dbReference>
<comment type="catalytic activity">
    <reaction evidence="1 10">
        <text>S-ubiquitinyl-[E2 ubiquitin-conjugating enzyme]-L-cysteine + [acceptor protein]-L-lysine = [E2 ubiquitin-conjugating enzyme]-L-cysteine + N(6)-ubiquitinyl-[acceptor protein]-L-lysine.</text>
        <dbReference type="EC" id="2.3.2.26"/>
    </reaction>
</comment>
<reference evidence="17" key="3">
    <citation type="submission" date="2025-09" db="UniProtKB">
        <authorList>
            <consortium name="Ensembl"/>
        </authorList>
    </citation>
    <scope>IDENTIFICATION</scope>
</reference>
<evidence type="ECO:0000256" key="11">
    <source>
        <dbReference type="PIRSR" id="PIRSR001569-1"/>
    </source>
</evidence>
<dbReference type="FunFam" id="2.60.40.150:FF:000047">
    <property type="entry name" value="Putative E3 ubiquitin-protein ligase NEDD4-like"/>
    <property type="match status" value="1"/>
</dbReference>
<keyword evidence="5" id="KW-0597">Phosphoprotein</keyword>
<dbReference type="Gene3D" id="3.30.2410.10">
    <property type="entry name" value="Hect, E3 ligase catalytic domain"/>
    <property type="match status" value="1"/>
</dbReference>
<dbReference type="PROSITE" id="PS50237">
    <property type="entry name" value="HECT"/>
    <property type="match status" value="1"/>
</dbReference>
<protein>
    <recommendedName>
        <fullName evidence="10">E3 ubiquitin-protein ligase</fullName>
        <ecNumber evidence="10">2.3.2.26</ecNumber>
    </recommendedName>
</protein>
<dbReference type="FunFam" id="2.20.70.10:FF:000017">
    <property type="entry name" value="E3 ubiquitin-protein ligase"/>
    <property type="match status" value="1"/>
</dbReference>
<evidence type="ECO:0000313" key="17">
    <source>
        <dbReference type="Ensembl" id="ENSPFOP00000024375.1"/>
    </source>
</evidence>
<dbReference type="PIRSF" id="PIRSF001569">
    <property type="entry name" value="E3_ub_ligase_SMURF1"/>
    <property type="match status" value="1"/>
</dbReference>
<evidence type="ECO:0000256" key="12">
    <source>
        <dbReference type="PROSITE-ProRule" id="PRU00104"/>
    </source>
</evidence>
<proteinExistence type="predicted"/>
<dbReference type="InterPro" id="IPR000569">
    <property type="entry name" value="HECT_dom"/>
</dbReference>
<dbReference type="EMBL" id="AYCK01007589">
    <property type="status" value="NOT_ANNOTATED_CDS"/>
    <property type="molecule type" value="Genomic_DNA"/>
</dbReference>
<dbReference type="InterPro" id="IPR036020">
    <property type="entry name" value="WW_dom_sf"/>
</dbReference>
<evidence type="ECO:0000313" key="18">
    <source>
        <dbReference type="Proteomes" id="UP000028760"/>
    </source>
</evidence>
<dbReference type="Ensembl" id="ENSPFOT00000023743.1">
    <property type="protein sequence ID" value="ENSPFOP00000024375.1"/>
    <property type="gene ID" value="ENSPFOG00000007816.2"/>
</dbReference>
<evidence type="ECO:0000256" key="8">
    <source>
        <dbReference type="ARBA" id="ARBA00022786"/>
    </source>
</evidence>
<evidence type="ECO:0000259" key="15">
    <source>
        <dbReference type="PROSITE" id="PS50020"/>
    </source>
</evidence>
<feature type="region of interest" description="Disordered" evidence="13">
    <location>
        <begin position="267"/>
        <end position="297"/>
    </location>
</feature>
<dbReference type="SMART" id="SM00239">
    <property type="entry name" value="C2"/>
    <property type="match status" value="1"/>
</dbReference>
<dbReference type="CDD" id="cd00078">
    <property type="entry name" value="HECTc"/>
    <property type="match status" value="1"/>
</dbReference>
<evidence type="ECO:0000256" key="7">
    <source>
        <dbReference type="ARBA" id="ARBA00022737"/>
    </source>
</evidence>
<dbReference type="InterPro" id="IPR001202">
    <property type="entry name" value="WW_dom"/>
</dbReference>
<evidence type="ECO:0000256" key="9">
    <source>
        <dbReference type="ARBA" id="ARBA00022843"/>
    </source>
</evidence>